<proteinExistence type="predicted"/>
<evidence type="ECO:0000313" key="2">
    <source>
        <dbReference type="EMBL" id="CAG9318314.1"/>
    </source>
</evidence>
<reference evidence="2" key="1">
    <citation type="submission" date="2021-09" db="EMBL/GenBank/DDBJ databases">
        <authorList>
            <consortium name="AG Swart"/>
            <person name="Singh M."/>
            <person name="Singh A."/>
            <person name="Seah K."/>
            <person name="Emmerich C."/>
        </authorList>
    </citation>
    <scope>NUCLEOTIDE SEQUENCE</scope>
    <source>
        <strain evidence="2">ATCC30299</strain>
    </source>
</reference>
<feature type="coiled-coil region" evidence="1">
    <location>
        <begin position="217"/>
        <end position="266"/>
    </location>
</feature>
<protein>
    <submittedName>
        <fullName evidence="2">Uncharacterized protein</fullName>
    </submittedName>
</protein>
<keyword evidence="3" id="KW-1185">Reference proteome</keyword>
<dbReference type="Proteomes" id="UP001162131">
    <property type="component" value="Unassembled WGS sequence"/>
</dbReference>
<keyword evidence="1" id="KW-0175">Coiled coil</keyword>
<sequence length="459" mass="53280">MASKFSIRLDKLKNPKLISLSSSKSTTNLSLTQRRKTHLKTLFEKNEDDSITNTSSGWFRSICTDRIISSRSALNLSNLNSPSSAKESGISTQRFQSESMKTKHELITILKSLNEDEFKPSLKRIRAAYRALELCASEDTLYQKEMKAISAEIYKALFIEKEKISKDAINHIYENHTDCLIDNKDLPLFYVVESLNELYMNAANKNLYLENLATAKAKEFFADIMKKDQDLKDLKEEFENYKLNAKSNNEHIISKLEEEKSRLLNENIRNKGTLDELISKMSDFKDQMYKSKKTIKKLREKEEKFLSTIKSLNATIIMQENHINQLSEENNKMKEMAEVYLGRLSFFNKEKDELEERLRIAEEKNINLSVRAAEGYESLTPRPSFEALNGIMTIKKGPTNEKVKQLIKWIKEHQTFRLKSMRTADDMETLAIPRRRTSVRKRTSAETFSNSSFSPYKLF</sequence>
<gene>
    <name evidence="2" type="ORF">BSTOLATCC_MIC20788</name>
</gene>
<feature type="coiled-coil region" evidence="1">
    <location>
        <begin position="295"/>
        <end position="371"/>
    </location>
</feature>
<comment type="caution">
    <text evidence="2">The sequence shown here is derived from an EMBL/GenBank/DDBJ whole genome shotgun (WGS) entry which is preliminary data.</text>
</comment>
<evidence type="ECO:0000313" key="3">
    <source>
        <dbReference type="Proteomes" id="UP001162131"/>
    </source>
</evidence>
<name>A0AAU9IZ42_9CILI</name>
<evidence type="ECO:0000256" key="1">
    <source>
        <dbReference type="SAM" id="Coils"/>
    </source>
</evidence>
<dbReference type="AlphaFoldDB" id="A0AAU9IZ42"/>
<accession>A0AAU9IZ42</accession>
<dbReference type="EMBL" id="CAJZBQ010000020">
    <property type="protein sequence ID" value="CAG9318314.1"/>
    <property type="molecule type" value="Genomic_DNA"/>
</dbReference>
<organism evidence="2 3">
    <name type="scientific">Blepharisma stoltei</name>
    <dbReference type="NCBI Taxonomy" id="1481888"/>
    <lineage>
        <taxon>Eukaryota</taxon>
        <taxon>Sar</taxon>
        <taxon>Alveolata</taxon>
        <taxon>Ciliophora</taxon>
        <taxon>Postciliodesmatophora</taxon>
        <taxon>Heterotrichea</taxon>
        <taxon>Heterotrichida</taxon>
        <taxon>Blepharismidae</taxon>
        <taxon>Blepharisma</taxon>
    </lineage>
</organism>